<reference evidence="2 3" key="1">
    <citation type="submission" date="2017-06" db="EMBL/GenBank/DDBJ databases">
        <title>Complete genome sequence of Shewanella marisflavi EP1 associated with anaerobic 2,4-dinitrotoluene reduction and salt tolerance.</title>
        <authorList>
            <person name="Huang J."/>
        </authorList>
    </citation>
    <scope>NUCLEOTIDE SEQUENCE [LARGE SCALE GENOMIC DNA]</scope>
    <source>
        <strain evidence="2 3">EP1</strain>
    </source>
</reference>
<organism evidence="2 3">
    <name type="scientific">Shewanella marisflavi</name>
    <dbReference type="NCBI Taxonomy" id="260364"/>
    <lineage>
        <taxon>Bacteria</taxon>
        <taxon>Pseudomonadati</taxon>
        <taxon>Pseudomonadota</taxon>
        <taxon>Gammaproteobacteria</taxon>
        <taxon>Alteromonadales</taxon>
        <taxon>Shewanellaceae</taxon>
        <taxon>Shewanella</taxon>
    </lineage>
</organism>
<dbReference type="RefSeq" id="WP_088904399.1">
    <property type="nucleotide sequence ID" value="NZ_CP022272.1"/>
</dbReference>
<evidence type="ECO:0000313" key="2">
    <source>
        <dbReference type="EMBL" id="ASJ96455.1"/>
    </source>
</evidence>
<evidence type="ECO:0000256" key="1">
    <source>
        <dbReference type="SAM" id="Phobius"/>
    </source>
</evidence>
<keyword evidence="1" id="KW-1133">Transmembrane helix</keyword>
<protein>
    <submittedName>
        <fullName evidence="2">Uncharacterized protein</fullName>
    </submittedName>
</protein>
<name>A0AAC9TY97_9GAMM</name>
<proteinExistence type="predicted"/>
<sequence length="123" mass="13868">MLTKILVTLLVIAAAIAYLRRSKVEARQPTASQLGQRILFKYIAIGFAALALLGSGGYWYWSWQEGNQVVYVTIVSPLQEVEEVYQVRKRDLQGESFTTIDGLKVRLSTQERIVIANTPPNIR</sequence>
<feature type="transmembrane region" description="Helical" evidence="1">
    <location>
        <begin position="42"/>
        <end position="61"/>
    </location>
</feature>
<dbReference type="AlphaFoldDB" id="A0AAC9TY97"/>
<evidence type="ECO:0000313" key="3">
    <source>
        <dbReference type="Proteomes" id="UP000198233"/>
    </source>
</evidence>
<dbReference type="KEGG" id="smav:CFF01_07555"/>
<keyword evidence="1" id="KW-0812">Transmembrane</keyword>
<dbReference type="Proteomes" id="UP000198233">
    <property type="component" value="Chromosome"/>
</dbReference>
<dbReference type="EMBL" id="CP022272">
    <property type="protein sequence ID" value="ASJ96455.1"/>
    <property type="molecule type" value="Genomic_DNA"/>
</dbReference>
<gene>
    <name evidence="2" type="ORF">CFF01_07555</name>
</gene>
<accession>A0AAC9TY97</accession>
<keyword evidence="1" id="KW-0472">Membrane</keyword>